<keyword evidence="3" id="KW-1185">Reference proteome</keyword>
<dbReference type="Proteomes" id="UP000021315">
    <property type="component" value="Unassembled WGS sequence"/>
</dbReference>
<reference evidence="2" key="1">
    <citation type="submission" date="2014-02" db="EMBL/GenBank/DDBJ databases">
        <title>Expanding our view of genomic diversity in Candidatus Accumulibacter clades.</title>
        <authorList>
            <person name="Skennerton C.T."/>
            <person name="Barr J.J."/>
            <person name="Slater F.R."/>
            <person name="Bond P.L."/>
            <person name="Tyson G.W."/>
        </authorList>
    </citation>
    <scope>NUCLEOTIDE SEQUENCE [LARGE SCALE GENOMIC DNA]</scope>
</reference>
<gene>
    <name evidence="2" type="ORF">AW06_003519</name>
</gene>
<dbReference type="Gene3D" id="3.40.50.300">
    <property type="entry name" value="P-loop containing nucleotide triphosphate hydrolases"/>
    <property type="match status" value="1"/>
</dbReference>
<sequence length="1448" mass="161768">MRTVRIFLSSPSDCQAERTATHAVVARLNVDPVVSSFARIEVVAWDWATGIPFDALTSPQASVNRRLPVPEDCDVFVGIFRCRFGTPLPTNEFRRDDGAPFRSGSEYEFHRAWHARRRGAAVPEMLMYRLDMLSTGACPAGEQLDLLNDFFEASPFKDRDRWTGAVNRFRDTADFDATLEGHLRVVLSQWHPNHKLPLPEWLERHARRVEHDAGPRYTREAHVDSEVSQVFDWLLARPKAIHALDSMLSEIWQKLDDPGFAPFKPDLQRIASALREDPRWATPPDFDLIAHTLDQLEDKAWELEHAAESGPPSSSTSDQYRRYRFTQVAVHARDALHLLRDYASFAQNRVLLLTGPAGQGKTHTLVHEIRRELASGGIAVGVLAQTLSDSGDLRSALLQFWGHAGSFDGFLDAIENAAAQNGQRALIVVDALNETPNRARWKNELNGIVRQVLERPHLALALSVRSDYRLHVLPDIASGHTALWVEHGHMGFAGIEPNALLAYCAHYGVTAPVAPPIGELGNPLYVQLLVKSLQGRSTPSHWLPSWLEVWTAWIDRLEADARGRLTVDPSRSQPVRRCLNKLAATMIASGRFRLSRVKADEIAHTTTGVNGLVGLLCSAGALIDRVEDDDDIVEFGFERLSDTFFADRLLDRLFADKSEVSERRAALAAALSSTGELRALGTPGHSEEPLADRRSGLLEALCLAAPARIGVELPELIPVEAPDSQGWIMPDAELRDAFTDSLRWRCRPDEFAGDRLSLWRTYRRRGAHLSTAADLDELIRLALIPGHPFALEHVLHPRLMRRRSVGARDAIWSVELASLWRDDGSNLSVLIRWASESNLTGLHADTALSAARLLAWVCATSQQTLREHATRGLTRVLVACPEVLAKTLSDFLAVNDDYVLESVLTATWGVMIDGRHPDICAPAARQVHDGIFGGDSPRCHLTIRHYARGIVETACERNWLCDVDLSRVRPPYRSTLPLDQVPSESELRALDASSGFCSIVGSALGHDFYWYVMGATSGGKPFSSQPLPHSSEPVRAYGDGQPEASRRALSGIFDIPLAARFVVWNCNRLGWTADRFNEFDTGSEVRGQSRMERAGRTERIGKKYQWISWQTMLAFLADNYQMTPEALRGPRQYDTPHQIGYIEVLDPSRWLGLPARPAAVSSNDHVWQVPSLPRWPTTDDDLRNWGASETFDLPAVDVISHAPTLPVQWGEGHWMCVAAEHTWSSPAMPGVWGLNQERDADIWWQLTPALIQSADLPGLLDALERPKVQRKLMGIGRIDLESDWNLQLAEWPGVGGSFDRGLEDGGHSGHDAWLPVPWMYLTGTCGDPDRRDEHGPVILPWPRLFRDWGLQLDLEHGVVRHGDAVVFGLAGWVMGEDALFARRHVLVDLLAKNGLSLVWWLRGERRAFVREFGSGETQARVWIDSHGIAYLARDGRPQVAWLAREQRE</sequence>
<proteinExistence type="predicted"/>
<feature type="region of interest" description="Disordered" evidence="1">
    <location>
        <begin position="1022"/>
        <end position="1042"/>
    </location>
</feature>
<comment type="caution">
    <text evidence="2">The sequence shown here is derived from an EMBL/GenBank/DDBJ whole genome shotgun (WGS) entry which is preliminary data.</text>
</comment>
<dbReference type="InterPro" id="IPR027417">
    <property type="entry name" value="P-loop_NTPase"/>
</dbReference>
<protein>
    <submittedName>
        <fullName evidence="2">Uncharacterized protein</fullName>
    </submittedName>
</protein>
<dbReference type="RefSeq" id="WP_034951906.1">
    <property type="nucleotide sequence ID" value="NZ_JDST02000087.1"/>
</dbReference>
<organism evidence="2 3">
    <name type="scientific">Candidatus Accumulibacter cognatus</name>
    <dbReference type="NCBI Taxonomy" id="2954383"/>
    <lineage>
        <taxon>Bacteria</taxon>
        <taxon>Pseudomonadati</taxon>
        <taxon>Pseudomonadota</taxon>
        <taxon>Betaproteobacteria</taxon>
        <taxon>Candidatus Accumulibacter</taxon>
    </lineage>
</organism>
<dbReference type="EMBL" id="JDST02000087">
    <property type="protein sequence ID" value="KFB75426.1"/>
    <property type="molecule type" value="Genomic_DNA"/>
</dbReference>
<dbReference type="STRING" id="1453999.AW06_003519"/>
<evidence type="ECO:0000313" key="2">
    <source>
        <dbReference type="EMBL" id="KFB75426.1"/>
    </source>
</evidence>
<name>A0A080M2W3_9PROT</name>
<evidence type="ECO:0000313" key="3">
    <source>
        <dbReference type="Proteomes" id="UP000021315"/>
    </source>
</evidence>
<evidence type="ECO:0000256" key="1">
    <source>
        <dbReference type="SAM" id="MobiDB-lite"/>
    </source>
</evidence>
<dbReference type="SUPFAM" id="SSF52540">
    <property type="entry name" value="P-loop containing nucleoside triphosphate hydrolases"/>
    <property type="match status" value="1"/>
</dbReference>
<accession>A0A080M2W3</accession>